<dbReference type="EMBL" id="CABHMY010000133">
    <property type="protein sequence ID" value="VUX16663.1"/>
    <property type="molecule type" value="Genomic_DNA"/>
</dbReference>
<gene>
    <name evidence="1" type="ORF">FPPS064S07_01208</name>
</gene>
<protein>
    <submittedName>
        <fullName evidence="1">Uncharacterized protein</fullName>
    </submittedName>
</protein>
<dbReference type="RefSeq" id="WP_158399353.1">
    <property type="nucleotide sequence ID" value="NZ_CABHMY010000133.1"/>
</dbReference>
<organism evidence="1 2">
    <name type="scientific">Faecalibacterium prausnitzii</name>
    <dbReference type="NCBI Taxonomy" id="853"/>
    <lineage>
        <taxon>Bacteria</taxon>
        <taxon>Bacillati</taxon>
        <taxon>Bacillota</taxon>
        <taxon>Clostridia</taxon>
        <taxon>Eubacteriales</taxon>
        <taxon>Oscillospiraceae</taxon>
        <taxon>Faecalibacterium</taxon>
    </lineage>
</organism>
<evidence type="ECO:0000313" key="2">
    <source>
        <dbReference type="Proteomes" id="UP000406184"/>
    </source>
</evidence>
<reference evidence="1 2" key="1">
    <citation type="submission" date="2019-07" db="EMBL/GenBank/DDBJ databases">
        <authorList>
            <person name="Hibberd C M."/>
            <person name="Gehrig L. J."/>
            <person name="Chang H.-W."/>
            <person name="Venkatesh S."/>
        </authorList>
    </citation>
    <scope>NUCLEOTIDE SEQUENCE [LARGE SCALE GENOMIC DNA]</scope>
    <source>
        <strain evidence="1">Faecalibacterium_prausnitzii_JG_BgPS064</strain>
    </source>
</reference>
<sequence length="236" mass="27619">MDLHSERLEAKLNAVDWAVRDVLVGTMRSLQQLDICRKDCFYYIPAERLQDSDFPVRYVALYQSQYVFGAQAGVRYYGEVMKCSAVRRSAITEVSPRRGTEGNFYYRFDIREWKQLNRPIEAKETGFVRDFTNLFLLEHSVQTPELWLRTEEEYRLCSALKRAVWGDTINEPDNSLAFEFRGFTVSFAEGKIFVSDKGRAFARYEISHFLQDPGAVVRGIRRECLRRDSMMELSKI</sequence>
<keyword evidence="2" id="KW-1185">Reference proteome</keyword>
<dbReference type="AlphaFoldDB" id="A0A564UAY0"/>
<dbReference type="Proteomes" id="UP000406184">
    <property type="component" value="Unassembled WGS sequence"/>
</dbReference>
<proteinExistence type="predicted"/>
<accession>A0A564UAY0</accession>
<evidence type="ECO:0000313" key="1">
    <source>
        <dbReference type="EMBL" id="VUX16663.1"/>
    </source>
</evidence>
<name>A0A564UAY0_9FIRM</name>